<dbReference type="Proteomes" id="UP000639772">
    <property type="component" value="Unassembled WGS sequence"/>
</dbReference>
<evidence type="ECO:0000313" key="4">
    <source>
        <dbReference type="Proteomes" id="UP000639772"/>
    </source>
</evidence>
<dbReference type="AlphaFoldDB" id="A0A835USF2"/>
<dbReference type="Proteomes" id="UP000636800">
    <property type="component" value="Unassembled WGS sequence"/>
</dbReference>
<dbReference type="EMBL" id="JADCNM010000008">
    <property type="protein sequence ID" value="KAG0472252.1"/>
    <property type="molecule type" value="Genomic_DNA"/>
</dbReference>
<sequence>MFGCVLCLSAYGHCWVYSEGTNPVDTDEREAESHLDNVYRIIFRDAYGDKDRERVALMDTQSAYSLLALCVSNGNGGSSLQLL</sequence>
<gene>
    <name evidence="2" type="ORF">HPP92_016798</name>
    <name evidence="1" type="ORF">HPP92_017428</name>
</gene>
<organism evidence="2 4">
    <name type="scientific">Vanilla planifolia</name>
    <name type="common">Vanilla</name>
    <dbReference type="NCBI Taxonomy" id="51239"/>
    <lineage>
        <taxon>Eukaryota</taxon>
        <taxon>Viridiplantae</taxon>
        <taxon>Streptophyta</taxon>
        <taxon>Embryophyta</taxon>
        <taxon>Tracheophyta</taxon>
        <taxon>Spermatophyta</taxon>
        <taxon>Magnoliopsida</taxon>
        <taxon>Liliopsida</taxon>
        <taxon>Asparagales</taxon>
        <taxon>Orchidaceae</taxon>
        <taxon>Vanilloideae</taxon>
        <taxon>Vanilleae</taxon>
        <taxon>Vanilla</taxon>
    </lineage>
</organism>
<reference evidence="3 4" key="1">
    <citation type="journal article" date="2020" name="Nat. Food">
        <title>A phased Vanilla planifolia genome enables genetic improvement of flavour and production.</title>
        <authorList>
            <person name="Hasing T."/>
            <person name="Tang H."/>
            <person name="Brym M."/>
            <person name="Khazi F."/>
            <person name="Huang T."/>
            <person name="Chambers A.H."/>
        </authorList>
    </citation>
    <scope>NUCLEOTIDE SEQUENCE [LARGE SCALE GENOMIC DNA]</scope>
    <source>
        <tissue evidence="2">Leaf</tissue>
    </source>
</reference>
<name>A0A835USF2_VANPL</name>
<evidence type="ECO:0000313" key="3">
    <source>
        <dbReference type="Proteomes" id="UP000636800"/>
    </source>
</evidence>
<evidence type="ECO:0000313" key="2">
    <source>
        <dbReference type="EMBL" id="KAG0472252.1"/>
    </source>
</evidence>
<accession>A0A835USF2</accession>
<dbReference type="EMBL" id="JADCNL010000008">
    <property type="protein sequence ID" value="KAG0470728.1"/>
    <property type="molecule type" value="Genomic_DNA"/>
</dbReference>
<proteinExistence type="predicted"/>
<protein>
    <submittedName>
        <fullName evidence="2">Uncharacterized protein</fullName>
    </submittedName>
</protein>
<keyword evidence="3" id="KW-1185">Reference proteome</keyword>
<comment type="caution">
    <text evidence="2">The sequence shown here is derived from an EMBL/GenBank/DDBJ whole genome shotgun (WGS) entry which is preliminary data.</text>
</comment>
<evidence type="ECO:0000313" key="1">
    <source>
        <dbReference type="EMBL" id="KAG0470728.1"/>
    </source>
</evidence>